<dbReference type="EMBL" id="CP073249">
    <property type="protein sequence ID" value="QUF08252.1"/>
    <property type="molecule type" value="Genomic_DNA"/>
</dbReference>
<accession>A0AA45R7N3</accession>
<keyword evidence="1" id="KW-0808">Transferase</keyword>
<evidence type="ECO:0000259" key="3">
    <source>
        <dbReference type="PROSITE" id="PS51186"/>
    </source>
</evidence>
<dbReference type="AlphaFoldDB" id="A0AA45R7N3"/>
<protein>
    <submittedName>
        <fullName evidence="4">GNAT family N-acetyltransferase</fullName>
    </submittedName>
</protein>
<dbReference type="GO" id="GO:0016747">
    <property type="term" value="F:acyltransferase activity, transferring groups other than amino-acyl groups"/>
    <property type="evidence" value="ECO:0007669"/>
    <property type="project" value="InterPro"/>
</dbReference>
<keyword evidence="2" id="KW-0012">Acyltransferase</keyword>
<sequence length="164" mass="17350">MIRPAAPQDFPSLRAIEARGGEAFRAVGMPEIADDEPMPPAVLASLRVWVLVDPEPVAWVAVAVVDGGAHVEQVCTAPERAGERLGAALLDHVGAWARGEGLAAVTLTTFRDVPWNAPYYRRLGFAEVAEPGPGLRELVAREASHGLDPAARVVMARAVCAEAV</sequence>
<dbReference type="Proteomes" id="UP000677152">
    <property type="component" value="Chromosome"/>
</dbReference>
<evidence type="ECO:0000256" key="1">
    <source>
        <dbReference type="ARBA" id="ARBA00022679"/>
    </source>
</evidence>
<feature type="domain" description="N-acetyltransferase" evidence="3">
    <location>
        <begin position="1"/>
        <end position="148"/>
    </location>
</feature>
<dbReference type="PANTHER" id="PTHR43800:SF1">
    <property type="entry name" value="PEPTIDYL-LYSINE N-ACETYLTRANSFERASE YJAB"/>
    <property type="match status" value="1"/>
</dbReference>
<dbReference type="PANTHER" id="PTHR43800">
    <property type="entry name" value="PEPTIDYL-LYSINE N-ACETYLTRANSFERASE YJAB"/>
    <property type="match status" value="1"/>
</dbReference>
<proteinExistence type="predicted"/>
<evidence type="ECO:0000256" key="2">
    <source>
        <dbReference type="ARBA" id="ARBA00023315"/>
    </source>
</evidence>
<gene>
    <name evidence="4" type="ORF">KCV87_29980</name>
</gene>
<dbReference type="InterPro" id="IPR000182">
    <property type="entry name" value="GNAT_dom"/>
</dbReference>
<reference evidence="4" key="1">
    <citation type="submission" date="2021-04" db="EMBL/GenBank/DDBJ databases">
        <title>Genomic sequence of Actinosynnema pretiosum subsp. pretiosum ATCC 31280 (C-14919).</title>
        <authorList>
            <person name="Bai L."/>
            <person name="Wang X."/>
            <person name="Xiao Y."/>
        </authorList>
    </citation>
    <scope>NUCLEOTIDE SEQUENCE</scope>
    <source>
        <strain evidence="4">ATCC 31280</strain>
    </source>
</reference>
<name>A0AA45R7N3_9PSEU</name>
<organism evidence="4 5">
    <name type="scientific">Actinosynnema pretiosum subsp. pretiosum</name>
    <dbReference type="NCBI Taxonomy" id="103721"/>
    <lineage>
        <taxon>Bacteria</taxon>
        <taxon>Bacillati</taxon>
        <taxon>Actinomycetota</taxon>
        <taxon>Actinomycetes</taxon>
        <taxon>Pseudonocardiales</taxon>
        <taxon>Pseudonocardiaceae</taxon>
        <taxon>Actinosynnema</taxon>
    </lineage>
</organism>
<dbReference type="CDD" id="cd04301">
    <property type="entry name" value="NAT_SF"/>
    <property type="match status" value="1"/>
</dbReference>
<evidence type="ECO:0000313" key="5">
    <source>
        <dbReference type="Proteomes" id="UP000677152"/>
    </source>
</evidence>
<dbReference type="Pfam" id="PF00583">
    <property type="entry name" value="Acetyltransf_1"/>
    <property type="match status" value="1"/>
</dbReference>
<evidence type="ECO:0000313" key="4">
    <source>
        <dbReference type="EMBL" id="QUF08252.1"/>
    </source>
</evidence>
<dbReference type="PROSITE" id="PS51186">
    <property type="entry name" value="GNAT"/>
    <property type="match status" value="1"/>
</dbReference>
<dbReference type="Gene3D" id="3.40.630.30">
    <property type="match status" value="1"/>
</dbReference>
<dbReference type="InterPro" id="IPR016181">
    <property type="entry name" value="Acyl_CoA_acyltransferase"/>
</dbReference>
<dbReference type="SUPFAM" id="SSF55729">
    <property type="entry name" value="Acyl-CoA N-acyltransferases (Nat)"/>
    <property type="match status" value="1"/>
</dbReference>